<dbReference type="GO" id="GO:0003677">
    <property type="term" value="F:DNA binding"/>
    <property type="evidence" value="ECO:0007669"/>
    <property type="project" value="InterPro"/>
</dbReference>
<evidence type="ECO:0000313" key="5">
    <source>
        <dbReference type="Proteomes" id="UP000285349"/>
    </source>
</evidence>
<evidence type="ECO:0000259" key="3">
    <source>
        <dbReference type="SMART" id="SM00470"/>
    </source>
</evidence>
<dbReference type="PANTHER" id="PTHR33375">
    <property type="entry name" value="CHROMOSOME-PARTITIONING PROTEIN PARB-RELATED"/>
    <property type="match status" value="1"/>
</dbReference>
<evidence type="ECO:0000256" key="2">
    <source>
        <dbReference type="SAM" id="MobiDB-lite"/>
    </source>
</evidence>
<dbReference type="InterPro" id="IPR013741">
    <property type="entry name" value="KorB_domain"/>
</dbReference>
<dbReference type="Gene3D" id="6.10.250.140">
    <property type="match status" value="1"/>
</dbReference>
<name>A0A423JUM6_9PSED</name>
<dbReference type="Pfam" id="PF08535">
    <property type="entry name" value="KorB"/>
    <property type="match status" value="1"/>
</dbReference>
<evidence type="ECO:0000313" key="4">
    <source>
        <dbReference type="EMBL" id="RON41389.1"/>
    </source>
</evidence>
<dbReference type="InterPro" id="IPR004437">
    <property type="entry name" value="ParB/RepB/Spo0J"/>
</dbReference>
<dbReference type="Gene3D" id="1.10.10.730">
    <property type="entry name" value="KorB DNA-binding domain"/>
    <property type="match status" value="1"/>
</dbReference>
<dbReference type="PANTHER" id="PTHR33375:SF1">
    <property type="entry name" value="CHROMOSOME-PARTITIONING PROTEIN PARB-RELATED"/>
    <property type="match status" value="1"/>
</dbReference>
<dbReference type="AlphaFoldDB" id="A0A423JUM6"/>
<feature type="domain" description="ParB-like N-terminal" evidence="3">
    <location>
        <begin position="32"/>
        <end position="120"/>
    </location>
</feature>
<dbReference type="SUPFAM" id="SSF109709">
    <property type="entry name" value="KorB DNA-binding domain-like"/>
    <property type="match status" value="1"/>
</dbReference>
<gene>
    <name evidence="4" type="ORF">BK666_24600</name>
</gene>
<dbReference type="InterPro" id="IPR003115">
    <property type="entry name" value="ParB_N"/>
</dbReference>
<dbReference type="SUPFAM" id="SSF110849">
    <property type="entry name" value="ParB/Sulfiredoxin"/>
    <property type="match status" value="1"/>
</dbReference>
<dbReference type="Proteomes" id="UP000285349">
    <property type="component" value="Unassembled WGS sequence"/>
</dbReference>
<dbReference type="InterPro" id="IPR042075">
    <property type="entry name" value="KorB_DNA-db"/>
</dbReference>
<dbReference type="EMBL" id="MOBQ01000033">
    <property type="protein sequence ID" value="RON41389.1"/>
    <property type="molecule type" value="Genomic_DNA"/>
</dbReference>
<reference evidence="4 5" key="1">
    <citation type="submission" date="2016-10" db="EMBL/GenBank/DDBJ databases">
        <title>Comparative genome analysis of multiple Pseudomonas spp. focuses on biocontrol and plant growth promoting traits.</title>
        <authorList>
            <person name="Tao X.-Y."/>
            <person name="Taylor C.G."/>
        </authorList>
    </citation>
    <scope>NUCLEOTIDE SEQUENCE [LARGE SCALE GENOMIC DNA]</scope>
    <source>
        <strain evidence="4 5">37A10</strain>
    </source>
</reference>
<comment type="similarity">
    <text evidence="1">Belongs to the ParB family.</text>
</comment>
<dbReference type="GO" id="GO:0007059">
    <property type="term" value="P:chromosome segregation"/>
    <property type="evidence" value="ECO:0007669"/>
    <property type="project" value="TreeGrafter"/>
</dbReference>
<dbReference type="InterPro" id="IPR036086">
    <property type="entry name" value="ParB/Sulfiredoxin_sf"/>
</dbReference>
<dbReference type="RefSeq" id="WP_123514127.1">
    <property type="nucleotide sequence ID" value="NZ_MOBQ01000033.1"/>
</dbReference>
<dbReference type="GO" id="GO:0005694">
    <property type="term" value="C:chromosome"/>
    <property type="evidence" value="ECO:0007669"/>
    <property type="project" value="TreeGrafter"/>
</dbReference>
<proteinExistence type="inferred from homology"/>
<dbReference type="InterPro" id="IPR050336">
    <property type="entry name" value="Chromosome_partition/occlusion"/>
</dbReference>
<dbReference type="Gene3D" id="3.90.1530.30">
    <property type="match status" value="1"/>
</dbReference>
<comment type="caution">
    <text evidence="4">The sequence shown here is derived from an EMBL/GenBank/DDBJ whole genome shotgun (WGS) entry which is preliminary data.</text>
</comment>
<feature type="compositionally biased region" description="Polar residues" evidence="2">
    <location>
        <begin position="271"/>
        <end position="281"/>
    </location>
</feature>
<dbReference type="Pfam" id="PF02195">
    <property type="entry name" value="ParB_N"/>
    <property type="match status" value="1"/>
</dbReference>
<evidence type="ECO:0000256" key="1">
    <source>
        <dbReference type="ARBA" id="ARBA00006295"/>
    </source>
</evidence>
<organism evidence="4 5">
    <name type="scientific">Pseudomonas frederiksbergensis</name>
    <dbReference type="NCBI Taxonomy" id="104087"/>
    <lineage>
        <taxon>Bacteria</taxon>
        <taxon>Pseudomonadati</taxon>
        <taxon>Pseudomonadota</taxon>
        <taxon>Gammaproteobacteria</taxon>
        <taxon>Pseudomonadales</taxon>
        <taxon>Pseudomonadaceae</taxon>
        <taxon>Pseudomonas</taxon>
    </lineage>
</organism>
<dbReference type="OrthoDB" id="9802051at2"/>
<dbReference type="NCBIfam" id="TIGR00180">
    <property type="entry name" value="parB_part"/>
    <property type="match status" value="1"/>
</dbReference>
<protein>
    <recommendedName>
        <fullName evidence="3">ParB-like N-terminal domain-containing protein</fullName>
    </recommendedName>
</protein>
<sequence>MAKKGLGLDLTDMANFQPTVQPAEPIVVTGALEVPLEDVIPDPDQPRKKFDPVALQNLADVIKGSQLNQPISVQPKNADGKYVINIGERRWRACKLAGLATVPVMISDKTDRYDQVTENTEREPLTTMEIAEFIARRVEEGDKKGYIAKRLGMRSDSISQHLALATAPAFIQNLGNDTKVGARTLYELVQAHKEFPGEIVEYVSQEEEITRGGLATLLLRLRAKLVATTQPPTAPGQPSQEPTNEETKPPKEPQQTPAAPEVKTPKPQAPDQPNLTPSHNGSLIRFMVDGREASLAPVGLVSIVYADTGEVCEVDLSAVQVIGMEEVENESS</sequence>
<accession>A0A423JUM6</accession>
<feature type="region of interest" description="Disordered" evidence="2">
    <location>
        <begin position="228"/>
        <end position="281"/>
    </location>
</feature>
<feature type="compositionally biased region" description="Low complexity" evidence="2">
    <location>
        <begin position="228"/>
        <end position="242"/>
    </location>
</feature>
<dbReference type="SMART" id="SM00470">
    <property type="entry name" value="ParB"/>
    <property type="match status" value="1"/>
</dbReference>